<comment type="caution">
    <text evidence="1">The sequence shown here is derived from an EMBL/GenBank/DDBJ whole genome shotgun (WGS) entry which is preliminary data.</text>
</comment>
<organism evidence="1 2">
    <name type="scientific">Pangasius djambal</name>
    <dbReference type="NCBI Taxonomy" id="1691987"/>
    <lineage>
        <taxon>Eukaryota</taxon>
        <taxon>Metazoa</taxon>
        <taxon>Chordata</taxon>
        <taxon>Craniata</taxon>
        <taxon>Vertebrata</taxon>
        <taxon>Euteleostomi</taxon>
        <taxon>Actinopterygii</taxon>
        <taxon>Neopterygii</taxon>
        <taxon>Teleostei</taxon>
        <taxon>Ostariophysi</taxon>
        <taxon>Siluriformes</taxon>
        <taxon>Pangasiidae</taxon>
        <taxon>Pangasius</taxon>
    </lineage>
</organism>
<dbReference type="EMBL" id="CM040975">
    <property type="protein sequence ID" value="MCJ8728835.1"/>
    <property type="molecule type" value="Genomic_DNA"/>
</dbReference>
<gene>
    <name evidence="1" type="ORF">PDJAM_G00009900</name>
</gene>
<keyword evidence="2" id="KW-1185">Reference proteome</keyword>
<reference evidence="1" key="1">
    <citation type="submission" date="2020-02" db="EMBL/GenBank/DDBJ databases">
        <title>Genome sequencing of the panga catfish, Pangasius djambal.</title>
        <authorList>
            <person name="Wen M."/>
            <person name="Zahm M."/>
            <person name="Roques C."/>
            <person name="Cabau C."/>
            <person name="Klopp C."/>
            <person name="Donnadieu C."/>
            <person name="Jouanno E."/>
            <person name="Avarre J.-C."/>
            <person name="Campet M."/>
            <person name="Ha T."/>
            <person name="Dugue R."/>
            <person name="Lampietro C."/>
            <person name="Louis A."/>
            <person name="Herpin A."/>
            <person name="Echchiki A."/>
            <person name="Berthelot C."/>
            <person name="Parey E."/>
            <person name="Roest-Crollius H."/>
            <person name="Braasch I."/>
            <person name="Postlethwait J.H."/>
            <person name="Bobe J."/>
            <person name="Montfort J."/>
            <person name="Bouchez O."/>
            <person name="Begum T."/>
            <person name="Schartl M."/>
            <person name="Gustiano R."/>
            <person name="Guiguen Y."/>
        </authorList>
    </citation>
    <scope>NUCLEOTIDE SEQUENCE</scope>
    <source>
        <strain evidence="1">Pdj_M5554</strain>
    </source>
</reference>
<evidence type="ECO:0000313" key="1">
    <source>
        <dbReference type="EMBL" id="MCJ8728835.1"/>
    </source>
</evidence>
<proteinExistence type="predicted"/>
<name>A0ACC5XZN4_9TELE</name>
<evidence type="ECO:0000313" key="2">
    <source>
        <dbReference type="Proteomes" id="UP000830395"/>
    </source>
</evidence>
<dbReference type="Proteomes" id="UP000830395">
    <property type="component" value="Chromosome 1"/>
</dbReference>
<sequence>MKMAAGALPAPAQQPRRYESRVSAWPPFSPRPHTPTTCLWRKTCCTRLQRRRGGDTRRSGLSRAQTLTSWMSNVQVAIRSPQCSAMLRQWCCV</sequence>
<accession>A0ACC5XZN4</accession>
<protein>
    <submittedName>
        <fullName evidence="1">Uncharacterized protein</fullName>
    </submittedName>
</protein>